<dbReference type="EMBL" id="CAJVNV010000210">
    <property type="protein sequence ID" value="CAG8109729.1"/>
    <property type="molecule type" value="Genomic_DNA"/>
</dbReference>
<dbReference type="Pfam" id="PF09286">
    <property type="entry name" value="Pro-kuma_activ"/>
    <property type="match status" value="1"/>
</dbReference>
<evidence type="ECO:0000256" key="4">
    <source>
        <dbReference type="ARBA" id="ARBA00022729"/>
    </source>
</evidence>
<keyword evidence="3 9" id="KW-0479">Metal-binding</keyword>
<dbReference type="InterPro" id="IPR030400">
    <property type="entry name" value="Sedolisin_dom"/>
</dbReference>
<comment type="subcellular location">
    <subcellularLocation>
        <location evidence="1">Secreted</location>
        <location evidence="1">Extracellular space</location>
    </subcellularLocation>
</comment>
<evidence type="ECO:0000256" key="9">
    <source>
        <dbReference type="PROSITE-ProRule" id="PRU01032"/>
    </source>
</evidence>
<name>A0A9W4HSN7_PENNA</name>
<dbReference type="CDD" id="cd04056">
    <property type="entry name" value="Peptidases_S53"/>
    <property type="match status" value="1"/>
</dbReference>
<dbReference type="InterPro" id="IPR036852">
    <property type="entry name" value="Peptidase_S8/S53_dom_sf"/>
</dbReference>
<dbReference type="SUPFAM" id="SSF54897">
    <property type="entry name" value="Protease propeptides/inhibitors"/>
    <property type="match status" value="1"/>
</dbReference>
<evidence type="ECO:0000256" key="5">
    <source>
        <dbReference type="ARBA" id="ARBA00022801"/>
    </source>
</evidence>
<dbReference type="CDD" id="cd11377">
    <property type="entry name" value="Pro-peptidase_S53"/>
    <property type="match status" value="1"/>
</dbReference>
<dbReference type="PANTHER" id="PTHR14218:SF19">
    <property type="entry name" value="SERINE PROTEASE AORO, PUTATIVE (AFU_ORTHOLOGUE AFUA_6G10250)-RELATED"/>
    <property type="match status" value="1"/>
</dbReference>
<dbReference type="OrthoDB" id="409122at2759"/>
<evidence type="ECO:0000256" key="2">
    <source>
        <dbReference type="ARBA" id="ARBA00022670"/>
    </source>
</evidence>
<dbReference type="PANTHER" id="PTHR14218">
    <property type="entry name" value="PROTEASE S8 TRIPEPTIDYL PEPTIDASE I CLN2"/>
    <property type="match status" value="1"/>
</dbReference>
<keyword evidence="4" id="KW-0732">Signal</keyword>
<feature type="binding site" evidence="9">
    <location>
        <position position="651"/>
    </location>
    <ligand>
        <name>Ca(2+)</name>
        <dbReference type="ChEBI" id="CHEBI:29108"/>
    </ligand>
</feature>
<sequence>MYYGVYIRGKIPLSGWPGTITALLFLEMLVRQICVALAITALSGAVPAPVKHVLHEKRSAHVDWAKGERIKRDSVLPVRIGLTQNNLEKGDEYLMAVSDPDSAKYGQYWSAEEVHGFFAPSEDSVDSVRRWLQSSGIHESRIVHSDNKGWLAFDAYAHEVEDLFKAEFYEHEHASTSSMKIGCEEYHVPEHIQAHIDYITPGVKLSPIVKKNTKAKRMSHLAHYKGTVEADNSIKTTVISEKAKSLPADLQRCGTDMTPACIKALYDIPGTTKAAKGNSLGLYEQGDYFAKSDLDLYYKHFAPWIPQGTYPIPALIDGANFSVPDYSPLNAGEADIDIDMAYSLIYPQSITLYQVDDQTYEPEEEKTTNLFNTFLDALDGSYCTYSAFGETGNNPDIDPVYPNPRPGGYKGELQCGVYKPTTVISASYGQAEADLPIAYTKRQCNEFMKLGLQGHSILFSSGDYGVASFHNDGAANGCLGPEGKIFNPQYPSNCPYVTSVGGTMLYADQTVKDAESVMSADLGGDSANFTSSGGFSNYFPQPSYQKKAVEKYFQKAKLTYPYYSEMEVNLNKTKGLYNRIGRGYPDVSANGAVFPAYTGGKLTHYYGASLASPLFASILNLINEERLDQGKGPVGFVNPVLYAHPEALNDITNGTNLGCGSDGFSAIPGWDPATGLGTPNYPKLKELFLSLP</sequence>
<dbReference type="GO" id="GO:0004252">
    <property type="term" value="F:serine-type endopeptidase activity"/>
    <property type="evidence" value="ECO:0007669"/>
    <property type="project" value="UniProtKB-UniRule"/>
</dbReference>
<dbReference type="InterPro" id="IPR050819">
    <property type="entry name" value="Tripeptidyl-peptidase_I"/>
</dbReference>
<evidence type="ECO:0000313" key="12">
    <source>
        <dbReference type="Proteomes" id="UP001153461"/>
    </source>
</evidence>
<feature type="domain" description="Peptidase S53" evidence="10">
    <location>
        <begin position="256"/>
        <end position="691"/>
    </location>
</feature>
<protein>
    <recommendedName>
        <fullName evidence="10">Peptidase S53 domain-containing protein</fullName>
    </recommendedName>
</protein>
<dbReference type="Gene3D" id="3.40.50.200">
    <property type="entry name" value="Peptidase S8/S53 domain"/>
    <property type="match status" value="1"/>
</dbReference>
<dbReference type="SUPFAM" id="SSF52743">
    <property type="entry name" value="Subtilisin-like"/>
    <property type="match status" value="1"/>
</dbReference>
<dbReference type="GO" id="GO:0005576">
    <property type="term" value="C:extracellular region"/>
    <property type="evidence" value="ECO:0007669"/>
    <property type="project" value="UniProtKB-SubCell"/>
</dbReference>
<accession>A0A9W4HSN7</accession>
<feature type="binding site" evidence="9">
    <location>
        <position position="669"/>
    </location>
    <ligand>
        <name>Ca(2+)</name>
        <dbReference type="ChEBI" id="CHEBI:29108"/>
    </ligand>
</feature>
<feature type="binding site" evidence="9">
    <location>
        <position position="650"/>
    </location>
    <ligand>
        <name>Ca(2+)</name>
        <dbReference type="ChEBI" id="CHEBI:29108"/>
    </ligand>
</feature>
<feature type="binding site" evidence="9">
    <location>
        <position position="671"/>
    </location>
    <ligand>
        <name>Ca(2+)</name>
        <dbReference type="ChEBI" id="CHEBI:29108"/>
    </ligand>
</feature>
<organism evidence="11 12">
    <name type="scientific">Penicillium nalgiovense</name>
    <dbReference type="NCBI Taxonomy" id="60175"/>
    <lineage>
        <taxon>Eukaryota</taxon>
        <taxon>Fungi</taxon>
        <taxon>Dikarya</taxon>
        <taxon>Ascomycota</taxon>
        <taxon>Pezizomycotina</taxon>
        <taxon>Eurotiomycetes</taxon>
        <taxon>Eurotiomycetidae</taxon>
        <taxon>Eurotiales</taxon>
        <taxon>Aspergillaceae</taxon>
        <taxon>Penicillium</taxon>
    </lineage>
</organism>
<dbReference type="AlphaFoldDB" id="A0A9W4HSN7"/>
<comment type="caution">
    <text evidence="11">The sequence shown here is derived from an EMBL/GenBank/DDBJ whole genome shotgun (WGS) entry which is preliminary data.</text>
</comment>
<keyword evidence="2 9" id="KW-0645">Protease</keyword>
<evidence type="ECO:0000256" key="1">
    <source>
        <dbReference type="ARBA" id="ARBA00004239"/>
    </source>
</evidence>
<proteinExistence type="predicted"/>
<feature type="active site" description="Charge relay system" evidence="9">
    <location>
        <position position="333"/>
    </location>
</feature>
<feature type="active site" description="Charge relay system" evidence="9">
    <location>
        <position position="609"/>
    </location>
</feature>
<dbReference type="GO" id="GO:0006508">
    <property type="term" value="P:proteolysis"/>
    <property type="evidence" value="ECO:0007669"/>
    <property type="project" value="UniProtKB-KW"/>
</dbReference>
<feature type="active site" description="Charge relay system" evidence="9">
    <location>
        <position position="337"/>
    </location>
</feature>
<reference evidence="11" key="1">
    <citation type="submission" date="2021-07" db="EMBL/GenBank/DDBJ databases">
        <authorList>
            <person name="Branca A.L. A."/>
        </authorList>
    </citation>
    <scope>NUCLEOTIDE SEQUENCE</scope>
</reference>
<keyword evidence="5 9" id="KW-0378">Hydrolase</keyword>
<evidence type="ECO:0000313" key="11">
    <source>
        <dbReference type="EMBL" id="CAG8109729.1"/>
    </source>
</evidence>
<keyword evidence="8" id="KW-0865">Zymogen</keyword>
<evidence type="ECO:0000256" key="3">
    <source>
        <dbReference type="ARBA" id="ARBA00022723"/>
    </source>
</evidence>
<comment type="cofactor">
    <cofactor evidence="9">
        <name>Ca(2+)</name>
        <dbReference type="ChEBI" id="CHEBI:29108"/>
    </cofactor>
    <text evidence="9">Binds 1 Ca(2+) ion per subunit.</text>
</comment>
<evidence type="ECO:0000259" key="10">
    <source>
        <dbReference type="PROSITE" id="PS51695"/>
    </source>
</evidence>
<evidence type="ECO:0000256" key="6">
    <source>
        <dbReference type="ARBA" id="ARBA00022825"/>
    </source>
</evidence>
<dbReference type="GO" id="GO:0046872">
    <property type="term" value="F:metal ion binding"/>
    <property type="evidence" value="ECO:0007669"/>
    <property type="project" value="UniProtKB-UniRule"/>
</dbReference>
<gene>
    <name evidence="11" type="ORF">PNAL_LOCUS4945</name>
</gene>
<keyword evidence="6 9" id="KW-0720">Serine protease</keyword>
<dbReference type="PROSITE" id="PS51695">
    <property type="entry name" value="SEDOLISIN"/>
    <property type="match status" value="1"/>
</dbReference>
<dbReference type="Proteomes" id="UP001153461">
    <property type="component" value="Unassembled WGS sequence"/>
</dbReference>
<keyword evidence="7 9" id="KW-0106">Calcium</keyword>
<evidence type="ECO:0000256" key="8">
    <source>
        <dbReference type="ARBA" id="ARBA00023145"/>
    </source>
</evidence>
<evidence type="ECO:0000256" key="7">
    <source>
        <dbReference type="ARBA" id="ARBA00022837"/>
    </source>
</evidence>
<dbReference type="InterPro" id="IPR015366">
    <property type="entry name" value="S53_propep"/>
</dbReference>
<dbReference type="GO" id="GO:0008240">
    <property type="term" value="F:tripeptidyl-peptidase activity"/>
    <property type="evidence" value="ECO:0007669"/>
    <property type="project" value="TreeGrafter"/>
</dbReference>
<dbReference type="SMART" id="SM00944">
    <property type="entry name" value="Pro-kuma_activ"/>
    <property type="match status" value="1"/>
</dbReference>